<keyword evidence="2" id="KW-1185">Reference proteome</keyword>
<organism evidence="1 2">
    <name type="scientific">Mycolicibacterium sarraceniae</name>
    <dbReference type="NCBI Taxonomy" id="1534348"/>
    <lineage>
        <taxon>Bacteria</taxon>
        <taxon>Bacillati</taxon>
        <taxon>Actinomycetota</taxon>
        <taxon>Actinomycetes</taxon>
        <taxon>Mycobacteriales</taxon>
        <taxon>Mycobacteriaceae</taxon>
        <taxon>Mycolicibacterium</taxon>
    </lineage>
</organism>
<dbReference type="Proteomes" id="UP000466445">
    <property type="component" value="Chromosome"/>
</dbReference>
<dbReference type="KEGG" id="msar:MSAR_46930"/>
<accession>A0A7I7SX28</accession>
<gene>
    <name evidence="1" type="ORF">MSAR_46930</name>
</gene>
<sequence>MAGTGMIICMLLMLTTVTRGIGFVGTVDEPGAMVMATGEPAVTEPGAVPVTEVVMLDVPAEAWQLQFTETAAFAVPAKQSAAARAMGVMAPARSSVDVFDRIFFSKR</sequence>
<proteinExistence type="predicted"/>
<dbReference type="EMBL" id="AP022595">
    <property type="protein sequence ID" value="BBY61557.1"/>
    <property type="molecule type" value="Genomic_DNA"/>
</dbReference>
<name>A0A7I7SX28_9MYCO</name>
<evidence type="ECO:0000313" key="1">
    <source>
        <dbReference type="EMBL" id="BBY61557.1"/>
    </source>
</evidence>
<dbReference type="AlphaFoldDB" id="A0A7I7SX28"/>
<protein>
    <submittedName>
        <fullName evidence="1">Uncharacterized protein</fullName>
    </submittedName>
</protein>
<evidence type="ECO:0000313" key="2">
    <source>
        <dbReference type="Proteomes" id="UP000466445"/>
    </source>
</evidence>
<reference evidence="1 2" key="1">
    <citation type="journal article" date="2019" name="Emerg. Microbes Infect.">
        <title>Comprehensive subspecies identification of 175 nontuberculous mycobacteria species based on 7547 genomic profiles.</title>
        <authorList>
            <person name="Matsumoto Y."/>
            <person name="Kinjo T."/>
            <person name="Motooka D."/>
            <person name="Nabeya D."/>
            <person name="Jung N."/>
            <person name="Uechi K."/>
            <person name="Horii T."/>
            <person name="Iida T."/>
            <person name="Fujita J."/>
            <person name="Nakamura S."/>
        </authorList>
    </citation>
    <scope>NUCLEOTIDE SEQUENCE [LARGE SCALE GENOMIC DNA]</scope>
    <source>
        <strain evidence="1 2">JCM 30395</strain>
    </source>
</reference>